<protein>
    <submittedName>
        <fullName evidence="1">Nitrous oxide reductase maturation protein, outer-membrane lipoprotein NosL</fullName>
    </submittedName>
</protein>
<gene>
    <name evidence="1" type="ORF">MNB_SV-15-568</name>
</gene>
<proteinExistence type="predicted"/>
<dbReference type="InterPro" id="IPR008719">
    <property type="entry name" value="N2O_reductase_NosL"/>
</dbReference>
<sequence>MRLKLILIFISIFFIACQENSKDDGVFKVHWDRDMCARCVMVVSDRRNTLQLRNPDNGKKYVFDDIGCMVLWFKEENIKWKDRANIWITAKNSGEWIDARKAFYTTQNITPMASGYAAYKSRSDIKNGEDIINFVEVSKRVLALEAKKSN</sequence>
<accession>A0A1W1EJ65</accession>
<reference evidence="1" key="1">
    <citation type="submission" date="2016-10" db="EMBL/GenBank/DDBJ databases">
        <authorList>
            <person name="de Groot N.N."/>
        </authorList>
    </citation>
    <scope>NUCLEOTIDE SEQUENCE</scope>
</reference>
<dbReference type="PANTHER" id="PTHR41247">
    <property type="entry name" value="HTH-TYPE TRANSCRIPTIONAL REPRESSOR YCNK"/>
    <property type="match status" value="1"/>
</dbReference>
<dbReference type="PANTHER" id="PTHR41247:SF1">
    <property type="entry name" value="HTH-TYPE TRANSCRIPTIONAL REPRESSOR YCNK"/>
    <property type="match status" value="1"/>
</dbReference>
<organism evidence="1">
    <name type="scientific">hydrothermal vent metagenome</name>
    <dbReference type="NCBI Taxonomy" id="652676"/>
    <lineage>
        <taxon>unclassified sequences</taxon>
        <taxon>metagenomes</taxon>
        <taxon>ecological metagenomes</taxon>
    </lineage>
</organism>
<keyword evidence="1" id="KW-0449">Lipoprotein</keyword>
<dbReference type="EMBL" id="FRYL01000021">
    <property type="protein sequence ID" value="SHO80918.1"/>
    <property type="molecule type" value="Genomic_DNA"/>
</dbReference>
<evidence type="ECO:0000313" key="1">
    <source>
        <dbReference type="EMBL" id="SHO80918.1"/>
    </source>
</evidence>
<dbReference type="SUPFAM" id="SSF160387">
    <property type="entry name" value="NosL/MerB-like"/>
    <property type="match status" value="1"/>
</dbReference>
<dbReference type="AlphaFoldDB" id="A0A1W1EJ65"/>
<dbReference type="PROSITE" id="PS51257">
    <property type="entry name" value="PROKAR_LIPOPROTEIN"/>
    <property type="match status" value="1"/>
</dbReference>
<name>A0A1W1EJ65_9ZZZZ</name>